<evidence type="ECO:0000259" key="1">
    <source>
        <dbReference type="Pfam" id="PF20233"/>
    </source>
</evidence>
<feature type="domain" description="DUF6590" evidence="1">
    <location>
        <begin position="1"/>
        <end position="140"/>
    </location>
</feature>
<name>A0A6A6DIW9_9PEZI</name>
<dbReference type="Proteomes" id="UP000800200">
    <property type="component" value="Unassembled WGS sequence"/>
</dbReference>
<gene>
    <name evidence="2" type="ORF">K469DRAFT_596050</name>
</gene>
<dbReference type="PANTHER" id="PTHR35391">
    <property type="entry name" value="C2H2-TYPE DOMAIN-CONTAINING PROTEIN-RELATED"/>
    <property type="match status" value="1"/>
</dbReference>
<reference evidence="2" key="1">
    <citation type="journal article" date="2020" name="Stud. Mycol.">
        <title>101 Dothideomycetes genomes: a test case for predicting lifestyles and emergence of pathogens.</title>
        <authorList>
            <person name="Haridas S."/>
            <person name="Albert R."/>
            <person name="Binder M."/>
            <person name="Bloem J."/>
            <person name="Labutti K."/>
            <person name="Salamov A."/>
            <person name="Andreopoulos B."/>
            <person name="Baker S."/>
            <person name="Barry K."/>
            <person name="Bills G."/>
            <person name="Bluhm B."/>
            <person name="Cannon C."/>
            <person name="Castanera R."/>
            <person name="Culley D."/>
            <person name="Daum C."/>
            <person name="Ezra D."/>
            <person name="Gonzalez J."/>
            <person name="Henrissat B."/>
            <person name="Kuo A."/>
            <person name="Liang C."/>
            <person name="Lipzen A."/>
            <person name="Lutzoni F."/>
            <person name="Magnuson J."/>
            <person name="Mondo S."/>
            <person name="Nolan M."/>
            <person name="Ohm R."/>
            <person name="Pangilinan J."/>
            <person name="Park H.-J."/>
            <person name="Ramirez L."/>
            <person name="Alfaro M."/>
            <person name="Sun H."/>
            <person name="Tritt A."/>
            <person name="Yoshinaga Y."/>
            <person name="Zwiers L.-H."/>
            <person name="Turgeon B."/>
            <person name="Goodwin S."/>
            <person name="Spatafora J."/>
            <person name="Crous P."/>
            <person name="Grigoriev I."/>
        </authorList>
    </citation>
    <scope>NUCLEOTIDE SEQUENCE</scope>
    <source>
        <strain evidence="2">CBS 207.26</strain>
    </source>
</reference>
<dbReference type="PANTHER" id="PTHR35391:SF5">
    <property type="entry name" value="DUF6590 DOMAIN-CONTAINING PROTEIN"/>
    <property type="match status" value="1"/>
</dbReference>
<accession>A0A6A6DIW9</accession>
<dbReference type="InterPro" id="IPR046497">
    <property type="entry name" value="DUF6590"/>
</dbReference>
<dbReference type="Pfam" id="PF20233">
    <property type="entry name" value="DUF6590"/>
    <property type="match status" value="1"/>
</dbReference>
<dbReference type="OrthoDB" id="3559580at2759"/>
<dbReference type="EMBL" id="ML994667">
    <property type="protein sequence ID" value="KAF2179464.1"/>
    <property type="molecule type" value="Genomic_DNA"/>
</dbReference>
<sequence length="153" mass="16988">MLHSEAASETAARLDSDNDAITVVRFGEYVYTQIRRFVVVKVKKGFVDACPISTYSGRGTRKQGCNPAEHAIVYCYGSSPGLLDNEYGITKEPICIYPADSSIRIHEASRVRFSKSYPIEMNVKVKDIGKVMAQDMSKLAKYYKEADGSVDSD</sequence>
<dbReference type="AlphaFoldDB" id="A0A6A6DIW9"/>
<evidence type="ECO:0000313" key="2">
    <source>
        <dbReference type="EMBL" id="KAF2179464.1"/>
    </source>
</evidence>
<organism evidence="2 3">
    <name type="scientific">Zopfia rhizophila CBS 207.26</name>
    <dbReference type="NCBI Taxonomy" id="1314779"/>
    <lineage>
        <taxon>Eukaryota</taxon>
        <taxon>Fungi</taxon>
        <taxon>Dikarya</taxon>
        <taxon>Ascomycota</taxon>
        <taxon>Pezizomycotina</taxon>
        <taxon>Dothideomycetes</taxon>
        <taxon>Dothideomycetes incertae sedis</taxon>
        <taxon>Zopfiaceae</taxon>
        <taxon>Zopfia</taxon>
    </lineage>
</organism>
<evidence type="ECO:0000313" key="3">
    <source>
        <dbReference type="Proteomes" id="UP000800200"/>
    </source>
</evidence>
<protein>
    <recommendedName>
        <fullName evidence="1">DUF6590 domain-containing protein</fullName>
    </recommendedName>
</protein>
<proteinExistence type="predicted"/>
<keyword evidence="3" id="KW-1185">Reference proteome</keyword>